<feature type="compositionally biased region" description="Basic and acidic residues" evidence="1">
    <location>
        <begin position="678"/>
        <end position="687"/>
    </location>
</feature>
<dbReference type="EMBL" id="GG670888">
    <property type="protein sequence ID" value="EER19953.1"/>
    <property type="molecule type" value="Genomic_DNA"/>
</dbReference>
<evidence type="ECO:0000256" key="1">
    <source>
        <dbReference type="SAM" id="MobiDB-lite"/>
    </source>
</evidence>
<reference evidence="2 3" key="1">
    <citation type="submission" date="2008-07" db="EMBL/GenBank/DDBJ databases">
        <authorList>
            <person name="El-Sayed N."/>
            <person name="Caler E."/>
            <person name="Inman J."/>
            <person name="Amedeo P."/>
            <person name="Hass B."/>
            <person name="Wortman J."/>
        </authorList>
    </citation>
    <scope>NUCLEOTIDE SEQUENCE [LARGE SCALE GENOMIC DNA]</scope>
    <source>
        <strain evidence="3">ATCC 50983 / TXsc</strain>
    </source>
</reference>
<proteinExistence type="predicted"/>
<name>C5K6N3_PERM5</name>
<protein>
    <submittedName>
        <fullName evidence="2">Uncharacterized protein</fullName>
    </submittedName>
</protein>
<dbReference type="GeneID" id="9058617"/>
<feature type="region of interest" description="Disordered" evidence="1">
    <location>
        <begin position="639"/>
        <end position="703"/>
    </location>
</feature>
<dbReference type="OMA" id="LIPGCNN"/>
<gene>
    <name evidence="2" type="ORF">Pmar_PMAR006849</name>
</gene>
<dbReference type="OrthoDB" id="443601at2759"/>
<organism evidence="3">
    <name type="scientific">Perkinsus marinus (strain ATCC 50983 / TXsc)</name>
    <dbReference type="NCBI Taxonomy" id="423536"/>
    <lineage>
        <taxon>Eukaryota</taxon>
        <taxon>Sar</taxon>
        <taxon>Alveolata</taxon>
        <taxon>Perkinsozoa</taxon>
        <taxon>Perkinsea</taxon>
        <taxon>Perkinsida</taxon>
        <taxon>Perkinsidae</taxon>
        <taxon>Perkinsus</taxon>
    </lineage>
</organism>
<accession>C5K6N3</accession>
<evidence type="ECO:0000313" key="3">
    <source>
        <dbReference type="Proteomes" id="UP000007800"/>
    </source>
</evidence>
<dbReference type="Proteomes" id="UP000007800">
    <property type="component" value="Unassembled WGS sequence"/>
</dbReference>
<dbReference type="AlphaFoldDB" id="C5K6N3"/>
<keyword evidence="3" id="KW-1185">Reference proteome</keyword>
<dbReference type="InParanoid" id="C5K6N3"/>
<evidence type="ECO:0000313" key="2">
    <source>
        <dbReference type="EMBL" id="EER19953.1"/>
    </source>
</evidence>
<sequence length="703" mass="75670">MEAIPPVERIVSPQTAEVSRRFNAATEALAGAASKGKNHILAACQQTRDKLGPAALPVALTTAAVAALVLADRRRRSQRSSLDWRSLCSASMFIPIPTLRELCSDGAPIEITDDINEGWKTAHIGSVVGIIGEDPLVDEVFDLLFGSGASSRRGETSSGLEASICGGPLTTGIESSGQGQCKGFESAATYSQYNAMMMLRARGTINSPTSVDSVSPASATERAETYDCVREIVSSLADHIFFIVRSLTVDEQCALEKVLTQASRSNTQVTVLHLIPGCNNMDQLMSAFHGQLSSLYRNSVRDSSSGVCVRATPYKDYAFCACPLRGTMATSSPLVGSDSSGKQHQSVLTKHYALASKLESPEALRQIRNELLLLLRGATAFESSKCDADTEVVASSPIDVIKEGMQRTLVRYCAVVNPAEEDNADKATSPLNEAAEDTGEDGDVLTVDVVEVPDNEAPSWRETFCRKIGLIRKPRRDYEAKLLVRCPPGCAGKVVPVSQSLMVDEPSLIPRSCVYETLDRDGRTIIKHIDIEAPGISFDDVEVSVIKREWLSCLMTKPIPEDAESRFNFTENTIAYGSVHRWFWLGSPTSKARNGAAGDDAGIMYRPVPQPNGISLFNGILSIQLYRIDTSHVVKRRANRSVAGGSAVTSTTAGQSKHPDAANSATRRDPNSIDDESETKPIDDDGRVPISSTTGSGKIGFFG</sequence>
<dbReference type="RefSeq" id="XP_002788157.1">
    <property type="nucleotide sequence ID" value="XM_002788111.1"/>
</dbReference>